<sequence>MTLTEAFAAQARVCPALGSPFMGQLMGVIGARITPDHGTLARRMFDWPGDVSSAGASLPLRLAGGLHALVLQGDDALVVVYPPNAVGDDALWDAVSGAMLQHEAFLHAWIDSPPQTNELRRAAVLRAMGQWLTARFGLPLELCELGASAGLNLNWDRFALTVRGQTFGPADPVITLAPDWTGPLPPDATPRITTKRGVDLNPLSPDTDHLRLMAYLWPDQADRLARMDAALTLPAVGVDRGDAADWLEALTAQRPDTCRLICHTVAWQYFPDDTAARARAAIERMGDAATQTTPVAWFGMEADGGAGAALTLRLWPGDLTLAVGRVDFHGRWVNWALT</sequence>
<evidence type="ECO:0000313" key="2">
    <source>
        <dbReference type="Proteomes" id="UP000199110"/>
    </source>
</evidence>
<dbReference type="Proteomes" id="UP000199110">
    <property type="component" value="Unassembled WGS sequence"/>
</dbReference>
<keyword evidence="2" id="KW-1185">Reference proteome</keyword>
<dbReference type="AlphaFoldDB" id="A0A1I3JP52"/>
<organism evidence="1 2">
    <name type="scientific">Jannaschia pohangensis</name>
    <dbReference type="NCBI Taxonomy" id="390807"/>
    <lineage>
        <taxon>Bacteria</taxon>
        <taxon>Pseudomonadati</taxon>
        <taxon>Pseudomonadota</taxon>
        <taxon>Alphaproteobacteria</taxon>
        <taxon>Rhodobacterales</taxon>
        <taxon>Roseobacteraceae</taxon>
        <taxon>Jannaschia</taxon>
    </lineage>
</organism>
<accession>A0A1I3JP52</accession>
<dbReference type="InterPro" id="IPR011200">
    <property type="entry name" value="UCP012608"/>
</dbReference>
<evidence type="ECO:0000313" key="1">
    <source>
        <dbReference type="EMBL" id="SFI61788.1"/>
    </source>
</evidence>
<dbReference type="OrthoDB" id="7666987at2"/>
<name>A0A1I3JP52_9RHOB</name>
<dbReference type="Pfam" id="PF10094">
    <property type="entry name" value="DUF2332"/>
    <property type="match status" value="1"/>
</dbReference>
<gene>
    <name evidence="1" type="ORF">SAMN04488095_1378</name>
</gene>
<dbReference type="RefSeq" id="WP_092778302.1">
    <property type="nucleotide sequence ID" value="NZ_FORA01000001.1"/>
</dbReference>
<reference evidence="1 2" key="1">
    <citation type="submission" date="2016-10" db="EMBL/GenBank/DDBJ databases">
        <authorList>
            <person name="de Groot N.N."/>
        </authorList>
    </citation>
    <scope>NUCLEOTIDE SEQUENCE [LARGE SCALE GENOMIC DNA]</scope>
    <source>
        <strain evidence="1 2">DSM 19073</strain>
    </source>
</reference>
<protein>
    <recommendedName>
        <fullName evidence="3">DUF2332 domain-containing protein</fullName>
    </recommendedName>
</protein>
<dbReference type="STRING" id="390807.SAMN04488095_1378"/>
<dbReference type="PIRSF" id="PIRSF012608">
    <property type="entry name" value="UCP012608"/>
    <property type="match status" value="1"/>
</dbReference>
<evidence type="ECO:0008006" key="3">
    <source>
        <dbReference type="Google" id="ProtNLM"/>
    </source>
</evidence>
<proteinExistence type="predicted"/>
<dbReference type="EMBL" id="FORA01000001">
    <property type="protein sequence ID" value="SFI61788.1"/>
    <property type="molecule type" value="Genomic_DNA"/>
</dbReference>